<protein>
    <recommendedName>
        <fullName evidence="1">Polysaccharide pyruvyl transferase domain-containing protein</fullName>
    </recommendedName>
</protein>
<feature type="domain" description="Polysaccharide pyruvyl transferase" evidence="1">
    <location>
        <begin position="12"/>
        <end position="96"/>
    </location>
</feature>
<dbReference type="PANTHER" id="PTHR36836">
    <property type="entry name" value="COLANIC ACID BIOSYNTHESIS PROTEIN WCAK"/>
    <property type="match status" value="1"/>
</dbReference>
<gene>
    <name evidence="2" type="ORF">S01H1_74806</name>
</gene>
<evidence type="ECO:0000259" key="1">
    <source>
        <dbReference type="Pfam" id="PF04230"/>
    </source>
</evidence>
<feature type="non-terminal residue" evidence="2">
    <location>
        <position position="186"/>
    </location>
</feature>
<dbReference type="AlphaFoldDB" id="X0Z8N4"/>
<organism evidence="2">
    <name type="scientific">marine sediment metagenome</name>
    <dbReference type="NCBI Taxonomy" id="412755"/>
    <lineage>
        <taxon>unclassified sequences</taxon>
        <taxon>metagenomes</taxon>
        <taxon>ecological metagenomes</taxon>
    </lineage>
</organism>
<dbReference type="InterPro" id="IPR007345">
    <property type="entry name" value="Polysacch_pyruvyl_Trfase"/>
</dbReference>
<comment type="caution">
    <text evidence="2">The sequence shown here is derived from an EMBL/GenBank/DDBJ whole genome shotgun (WGS) entry which is preliminary data.</text>
</comment>
<sequence>MFVSAYGRAVLIWFDLLDVAMKLGKRVAVCGQSMGPLEEPCLRRAAKKVLPRLTQLILREQDSVHWIESTIGSLPNIRHLPDTAFFIPLDEPTDPTEVLHEEGIDVGERAIVTMSVRSLGAFLALSKVRLTQREFEGIMADAADHMIESFGCFIVFVGTCTEIFGYKFDDRVTAMRVRHRMRQGSG</sequence>
<name>X0Z8N4_9ZZZZ</name>
<dbReference type="EMBL" id="BARS01050065">
    <property type="protein sequence ID" value="GAG44876.1"/>
    <property type="molecule type" value="Genomic_DNA"/>
</dbReference>
<dbReference type="PANTHER" id="PTHR36836:SF1">
    <property type="entry name" value="COLANIC ACID BIOSYNTHESIS PROTEIN WCAK"/>
    <property type="match status" value="1"/>
</dbReference>
<accession>X0Z8N4</accession>
<reference evidence="2" key="1">
    <citation type="journal article" date="2014" name="Front. Microbiol.">
        <title>High frequency of phylogenetically diverse reductive dehalogenase-homologous genes in deep subseafloor sedimentary metagenomes.</title>
        <authorList>
            <person name="Kawai M."/>
            <person name="Futagami T."/>
            <person name="Toyoda A."/>
            <person name="Takaki Y."/>
            <person name="Nishi S."/>
            <person name="Hori S."/>
            <person name="Arai W."/>
            <person name="Tsubouchi T."/>
            <person name="Morono Y."/>
            <person name="Uchiyama I."/>
            <person name="Ito T."/>
            <person name="Fujiyama A."/>
            <person name="Inagaki F."/>
            <person name="Takami H."/>
        </authorList>
    </citation>
    <scope>NUCLEOTIDE SEQUENCE</scope>
    <source>
        <strain evidence="2">Expedition CK06-06</strain>
    </source>
</reference>
<proteinExistence type="predicted"/>
<evidence type="ECO:0000313" key="2">
    <source>
        <dbReference type="EMBL" id="GAG44876.1"/>
    </source>
</evidence>
<dbReference type="Pfam" id="PF04230">
    <property type="entry name" value="PS_pyruv_trans"/>
    <property type="match status" value="1"/>
</dbReference>